<evidence type="ECO:0000313" key="2">
    <source>
        <dbReference type="Proteomes" id="UP000694569"/>
    </source>
</evidence>
<name>A0A8C5PVD1_9ANUR</name>
<reference evidence="1" key="1">
    <citation type="submission" date="2025-08" db="UniProtKB">
        <authorList>
            <consortium name="Ensembl"/>
        </authorList>
    </citation>
    <scope>IDENTIFICATION</scope>
</reference>
<organism evidence="1 2">
    <name type="scientific">Leptobrachium leishanense</name>
    <name type="common">Leishan spiny toad</name>
    <dbReference type="NCBI Taxonomy" id="445787"/>
    <lineage>
        <taxon>Eukaryota</taxon>
        <taxon>Metazoa</taxon>
        <taxon>Chordata</taxon>
        <taxon>Craniata</taxon>
        <taxon>Vertebrata</taxon>
        <taxon>Euteleostomi</taxon>
        <taxon>Amphibia</taxon>
        <taxon>Batrachia</taxon>
        <taxon>Anura</taxon>
        <taxon>Pelobatoidea</taxon>
        <taxon>Megophryidae</taxon>
        <taxon>Leptobrachium</taxon>
    </lineage>
</organism>
<dbReference type="Ensembl" id="ENSLLET00000029628.1">
    <property type="protein sequence ID" value="ENSLLEP00000028518.1"/>
    <property type="gene ID" value="ENSLLEG00000018121.1"/>
</dbReference>
<dbReference type="AlphaFoldDB" id="A0A8C5PVD1"/>
<evidence type="ECO:0000313" key="1">
    <source>
        <dbReference type="Ensembl" id="ENSLLEP00000028518.1"/>
    </source>
</evidence>
<keyword evidence="2" id="KW-1185">Reference proteome</keyword>
<protein>
    <submittedName>
        <fullName evidence="1">Uncharacterized protein</fullName>
    </submittedName>
</protein>
<dbReference type="Proteomes" id="UP000694569">
    <property type="component" value="Unplaced"/>
</dbReference>
<proteinExistence type="predicted"/>
<sequence length="121" mass="12960">MPYPTGTSFDEPHTKPSISFMRTHSSSFVTSVSSSQVFTSSKRVDLTRSAGFLDFFASCCARRSSRILFASSLSSSEPNKSMSSSSSLASLALVSVVSSMSTGPYFPSCFFTPGRLDACFS</sequence>
<accession>A0A8C5PVD1</accession>
<reference evidence="1" key="2">
    <citation type="submission" date="2025-09" db="UniProtKB">
        <authorList>
            <consortium name="Ensembl"/>
        </authorList>
    </citation>
    <scope>IDENTIFICATION</scope>
</reference>